<dbReference type="InterPro" id="IPR051077">
    <property type="entry name" value="Ca-dependent_lectin"/>
</dbReference>
<feature type="region of interest" description="Disordered" evidence="1">
    <location>
        <begin position="270"/>
        <end position="335"/>
    </location>
</feature>
<keyword evidence="3" id="KW-1185">Reference proteome</keyword>
<dbReference type="EMBL" id="CALNXI010000018">
    <property type="protein sequence ID" value="CAH3015051.1"/>
    <property type="molecule type" value="Genomic_DNA"/>
</dbReference>
<dbReference type="Pfam" id="PF01391">
    <property type="entry name" value="Collagen"/>
    <property type="match status" value="1"/>
</dbReference>
<dbReference type="PANTHER" id="PTHR24024:SF18">
    <property type="entry name" value="SHORT-CHAIN COLLAGEN C4-LIKE"/>
    <property type="match status" value="1"/>
</dbReference>
<evidence type="ECO:0008006" key="4">
    <source>
        <dbReference type="Google" id="ProtNLM"/>
    </source>
</evidence>
<organism evidence="2 3">
    <name type="scientific">Porites evermanni</name>
    <dbReference type="NCBI Taxonomy" id="104178"/>
    <lineage>
        <taxon>Eukaryota</taxon>
        <taxon>Metazoa</taxon>
        <taxon>Cnidaria</taxon>
        <taxon>Anthozoa</taxon>
        <taxon>Hexacorallia</taxon>
        <taxon>Scleractinia</taxon>
        <taxon>Fungiina</taxon>
        <taxon>Poritidae</taxon>
        <taxon>Porites</taxon>
    </lineage>
</organism>
<dbReference type="PANTHER" id="PTHR24024">
    <property type="entry name" value="PULMONARY SURFACTANT-ASSOCIATED PROTEIN A"/>
    <property type="match status" value="1"/>
</dbReference>
<dbReference type="InterPro" id="IPR008160">
    <property type="entry name" value="Collagen"/>
</dbReference>
<evidence type="ECO:0000313" key="2">
    <source>
        <dbReference type="EMBL" id="CAH3015051.1"/>
    </source>
</evidence>
<evidence type="ECO:0000313" key="3">
    <source>
        <dbReference type="Proteomes" id="UP001159427"/>
    </source>
</evidence>
<feature type="compositionally biased region" description="Pro residues" evidence="1">
    <location>
        <begin position="277"/>
        <end position="286"/>
    </location>
</feature>
<protein>
    <recommendedName>
        <fullName evidence="4">Short-chain collagen C4</fullName>
    </recommendedName>
</protein>
<comment type="caution">
    <text evidence="2">The sequence shown here is derived from an EMBL/GenBank/DDBJ whole genome shotgun (WGS) entry which is preliminary data.</text>
</comment>
<gene>
    <name evidence="2" type="ORF">PEVE_00011081</name>
</gene>
<feature type="non-terminal residue" evidence="2">
    <location>
        <position position="1"/>
    </location>
</feature>
<reference evidence="2 3" key="1">
    <citation type="submission" date="2022-05" db="EMBL/GenBank/DDBJ databases">
        <authorList>
            <consortium name="Genoscope - CEA"/>
            <person name="William W."/>
        </authorList>
    </citation>
    <scope>NUCLEOTIDE SEQUENCE [LARGE SCALE GENOMIC DNA]</scope>
</reference>
<sequence>PGRDGRDGREGPKGPRGLAGPKGMIRPVGSTGAIGPQGPPGPPGEKGKGLSGVKYVRWGKTKCSGDATTVYSGIMGGEHYTHSGGAANYLCLPKVPKYDRYKDGAQHGGLMYGTEYELSFNPFDKTLQDHNAVCAVCYVESRGSMLMIPARNDCPSGWTEEYHGYLMTEHYTHKSQKEFVCIDRNAEYVPGTQANTNGALLYFVEGMCGSHLPCGPYVSGRELTCAVCTNRDMIAKRASQISRNGLSMLITYMGATKHQLCQTRHSRAVRNGIDGLPGPPGPPGKPGPAGEDGRDGRVGPRGLRGLPGPKGDVGKTGSVGPQGPPGPQGEKGKGLSGVKYVRWGRTNCSGNATTVYSGRIGGGHYTHRGGGANYLCLPYTPKYDKYKSGNQGTAYVFGAEYEVSLFNPFEENVHDHDAPCAVCFVESRGSMLMMPARNDCPSEWTEEYHGYLMTEHYNHPSQKDFICVDKDAEYIPGSQANLNGALLYPVEEHCGTLPCGPYVQGRELTCAVCTK</sequence>
<feature type="compositionally biased region" description="Basic and acidic residues" evidence="1">
    <location>
        <begin position="1"/>
        <end position="13"/>
    </location>
</feature>
<feature type="compositionally biased region" description="Low complexity" evidence="1">
    <location>
        <begin position="300"/>
        <end position="310"/>
    </location>
</feature>
<dbReference type="Proteomes" id="UP001159427">
    <property type="component" value="Unassembled WGS sequence"/>
</dbReference>
<name>A0ABN8LFY0_9CNID</name>
<feature type="region of interest" description="Disordered" evidence="1">
    <location>
        <begin position="1"/>
        <end position="50"/>
    </location>
</feature>
<evidence type="ECO:0000256" key="1">
    <source>
        <dbReference type="SAM" id="MobiDB-lite"/>
    </source>
</evidence>
<accession>A0ABN8LFY0</accession>
<proteinExistence type="predicted"/>